<evidence type="ECO:0000259" key="2">
    <source>
        <dbReference type="Pfam" id="PF00535"/>
    </source>
</evidence>
<dbReference type="Gene3D" id="3.40.50.2000">
    <property type="entry name" value="Glycogen Phosphorylase B"/>
    <property type="match status" value="2"/>
</dbReference>
<feature type="domain" description="Glycosyltransferase 2-like" evidence="2">
    <location>
        <begin position="5"/>
        <end position="116"/>
    </location>
</feature>
<feature type="domain" description="Glycosyl transferase family 1" evidence="1">
    <location>
        <begin position="658"/>
        <end position="816"/>
    </location>
</feature>
<dbReference type="PANTHER" id="PTHR12526">
    <property type="entry name" value="GLYCOSYLTRANSFERASE"/>
    <property type="match status" value="1"/>
</dbReference>
<evidence type="ECO:0000313" key="3">
    <source>
        <dbReference type="EMBL" id="TNC11451.1"/>
    </source>
</evidence>
<gene>
    <name evidence="3" type="ORF">FF100_20245</name>
</gene>
<dbReference type="InterPro" id="IPR001296">
    <property type="entry name" value="Glyco_trans_1"/>
</dbReference>
<sequence length="855" mass="95361">MRIVFVVPTFRHSLLLHEAIQSVLDSSGGYVVDIVIVDDGCPDFETLCGGVGLSILHDNVHYCRSFNRGLSGARNVGIEYCLKNIDFDGIFFLDADNRVSDYSVAQMVELLRHNPESDWFYPDIRMFGIEWSGSYEGRFSPFVEALQNICEAGSLVRREVFDRGIRFSETLKHGFEDWDFFLTASEAGFQGLHAPSLGFMYRKRPESMLANSHRDQQFVLKQLEDRHPWMRNPRWLTHAEHVYNPRYAIFIYDLGVVRLSSSIECFSEEVSWDEYVRRFWASDVKPNVYNMGLTVVVMSSATLSLLKSFMLGSWVIFDLERGLHRAHLTSIEIGHSTSHDLTIKTPTPHAGSNLDCLAVSSRVLKEIAGDSSEDWVRGLVAGARGGAHMTRTIHLPKDSPISLLPSRASENFLHMCRDLATSDYSQSNKFLRPRDDLGTPNRSAAALILREKFGHSVLAPHLKRKPIEVGFVLPIVDFGGVEKVTIAVADQLKKLGYGTSLFIAKRQEIKRFDHVTAAFDRVFFLDNDNFDDWTGPDYLGTNLAKWSVSGSHMEEANLLSAMDVLISCHSGDIMGVMGQLKRTGTVTASYLHLFDKTYLDRRCGHPFIAVAFEHALDLLIGCSEAISAELQAEGVPPSKLVVVPNAPSIRKPKVSRRQRGHAGSASGKLSVLYMGRLDRQKGVERLEAIMRELSQRDDIVFRVVGKSIIGDGMSLPFVEQIAEPPRYGEKEIAKLYDWADVIIMPSYYEGLPLTILEAMLMGVIPLVTDVGAVREAVDHDVDGFVVAEDECVPEMAAILKRLASDPKRVADLSGAAAASGQQRSWARSVEDLDAVLRASVAKKQKQFAKAPKLDS</sequence>
<dbReference type="CDD" id="cd03801">
    <property type="entry name" value="GT4_PimA-like"/>
    <property type="match status" value="1"/>
</dbReference>
<dbReference type="Pfam" id="PF00534">
    <property type="entry name" value="Glycos_transf_1"/>
    <property type="match status" value="1"/>
</dbReference>
<dbReference type="OrthoDB" id="9807414at2"/>
<evidence type="ECO:0000259" key="1">
    <source>
        <dbReference type="Pfam" id="PF00534"/>
    </source>
</evidence>
<dbReference type="PANTHER" id="PTHR12526:SF637">
    <property type="entry name" value="GLYCOSYLTRANSFERASE EPSF-RELATED"/>
    <property type="match status" value="1"/>
</dbReference>
<dbReference type="AlphaFoldDB" id="A0A5C4LGI9"/>
<evidence type="ECO:0000313" key="4">
    <source>
        <dbReference type="Proteomes" id="UP000305267"/>
    </source>
</evidence>
<dbReference type="InterPro" id="IPR001173">
    <property type="entry name" value="Glyco_trans_2-like"/>
</dbReference>
<name>A0A5C4LGI9_9HYPH</name>
<proteinExistence type="predicted"/>
<dbReference type="Gene3D" id="3.90.550.10">
    <property type="entry name" value="Spore Coat Polysaccharide Biosynthesis Protein SpsA, Chain A"/>
    <property type="match status" value="1"/>
</dbReference>
<organism evidence="3 4">
    <name type="scientific">Methylobacterium terricola</name>
    <dbReference type="NCBI Taxonomy" id="2583531"/>
    <lineage>
        <taxon>Bacteria</taxon>
        <taxon>Pseudomonadati</taxon>
        <taxon>Pseudomonadota</taxon>
        <taxon>Alphaproteobacteria</taxon>
        <taxon>Hyphomicrobiales</taxon>
        <taxon>Methylobacteriaceae</taxon>
        <taxon>Methylobacterium</taxon>
    </lineage>
</organism>
<dbReference type="Proteomes" id="UP000305267">
    <property type="component" value="Unassembled WGS sequence"/>
</dbReference>
<dbReference type="EMBL" id="VDDA01000009">
    <property type="protein sequence ID" value="TNC11451.1"/>
    <property type="molecule type" value="Genomic_DNA"/>
</dbReference>
<dbReference type="GO" id="GO:0016740">
    <property type="term" value="F:transferase activity"/>
    <property type="evidence" value="ECO:0007669"/>
    <property type="project" value="UniProtKB-KW"/>
</dbReference>
<keyword evidence="4" id="KW-1185">Reference proteome</keyword>
<reference evidence="3 4" key="1">
    <citation type="submission" date="2019-06" db="EMBL/GenBank/DDBJ databases">
        <title>Genome of Methylobacterium sp. 17Sr1-39.</title>
        <authorList>
            <person name="Seo T."/>
        </authorList>
    </citation>
    <scope>NUCLEOTIDE SEQUENCE [LARGE SCALE GENOMIC DNA]</scope>
    <source>
        <strain evidence="3 4">17Sr1-39</strain>
    </source>
</reference>
<dbReference type="CDD" id="cd00761">
    <property type="entry name" value="Glyco_tranf_GTA_type"/>
    <property type="match status" value="1"/>
</dbReference>
<dbReference type="InterPro" id="IPR029044">
    <property type="entry name" value="Nucleotide-diphossugar_trans"/>
</dbReference>
<protein>
    <submittedName>
        <fullName evidence="3">Glycosyltransferase</fullName>
    </submittedName>
</protein>
<dbReference type="RefSeq" id="WP_139037535.1">
    <property type="nucleotide sequence ID" value="NZ_VDDA01000009.1"/>
</dbReference>
<dbReference type="SUPFAM" id="SSF53448">
    <property type="entry name" value="Nucleotide-diphospho-sugar transferases"/>
    <property type="match status" value="1"/>
</dbReference>
<dbReference type="SUPFAM" id="SSF53756">
    <property type="entry name" value="UDP-Glycosyltransferase/glycogen phosphorylase"/>
    <property type="match status" value="1"/>
</dbReference>
<comment type="caution">
    <text evidence="3">The sequence shown here is derived from an EMBL/GenBank/DDBJ whole genome shotgun (WGS) entry which is preliminary data.</text>
</comment>
<accession>A0A5C4LGI9</accession>
<dbReference type="Pfam" id="PF00535">
    <property type="entry name" value="Glycos_transf_2"/>
    <property type="match status" value="1"/>
</dbReference>
<keyword evidence="3" id="KW-0808">Transferase</keyword>